<dbReference type="Gene3D" id="1.10.10.1330">
    <property type="entry name" value="RNA polymerase sigma-54 factor, core-binding domain"/>
    <property type="match status" value="1"/>
</dbReference>
<organism evidence="13 14">
    <name type="scientific">Pedobacter zeae</name>
    <dbReference type="NCBI Taxonomy" id="1737356"/>
    <lineage>
        <taxon>Bacteria</taxon>
        <taxon>Pseudomonadati</taxon>
        <taxon>Bacteroidota</taxon>
        <taxon>Sphingobacteriia</taxon>
        <taxon>Sphingobacteriales</taxon>
        <taxon>Sphingobacteriaceae</taxon>
        <taxon>Pedobacter</taxon>
    </lineage>
</organism>
<keyword evidence="3" id="KW-0808">Transferase</keyword>
<accession>A0A7W6K924</accession>
<evidence type="ECO:0000259" key="10">
    <source>
        <dbReference type="Pfam" id="PF04552"/>
    </source>
</evidence>
<evidence type="ECO:0000313" key="15">
    <source>
        <dbReference type="Proteomes" id="UP000642938"/>
    </source>
</evidence>
<feature type="domain" description="RNA polymerase sigma factor 54 core-binding" evidence="11">
    <location>
        <begin position="117"/>
        <end position="308"/>
    </location>
</feature>
<keyword evidence="15" id="KW-1185">Reference proteome</keyword>
<feature type="compositionally biased region" description="Acidic residues" evidence="9">
    <location>
        <begin position="71"/>
        <end position="94"/>
    </location>
</feature>
<dbReference type="RefSeq" id="WP_183759771.1">
    <property type="nucleotide sequence ID" value="NZ_BMHZ01000002.1"/>
</dbReference>
<feature type="compositionally biased region" description="Basic and acidic residues" evidence="9">
    <location>
        <begin position="55"/>
        <end position="70"/>
    </location>
</feature>
<feature type="region of interest" description="Disordered" evidence="9">
    <location>
        <begin position="40"/>
        <end position="111"/>
    </location>
</feature>
<dbReference type="EMBL" id="BMHZ01000002">
    <property type="protein sequence ID" value="GGH02084.1"/>
    <property type="molecule type" value="Genomic_DNA"/>
</dbReference>
<proteinExistence type="inferred from homology"/>
<keyword evidence="6" id="KW-0731">Sigma factor</keyword>
<dbReference type="InterPro" id="IPR007046">
    <property type="entry name" value="RNA_pol_sigma_54_core-bd"/>
</dbReference>
<dbReference type="GO" id="GO:0000428">
    <property type="term" value="C:DNA-directed RNA polymerase complex"/>
    <property type="evidence" value="ECO:0007669"/>
    <property type="project" value="UniProtKB-KW"/>
</dbReference>
<keyword evidence="2" id="KW-0240">DNA-directed RNA polymerase</keyword>
<dbReference type="Pfam" id="PF04963">
    <property type="entry name" value="Sigma54_CBD"/>
    <property type="match status" value="1"/>
</dbReference>
<dbReference type="Pfam" id="PF00309">
    <property type="entry name" value="Sigma54_AID"/>
    <property type="match status" value="1"/>
</dbReference>
<gene>
    <name evidence="12" type="primary">rpoN</name>
    <name evidence="12" type="ORF">GCM10007422_16270</name>
    <name evidence="13" type="ORF">GGQ60_000461</name>
</gene>
<evidence type="ECO:0000313" key="12">
    <source>
        <dbReference type="EMBL" id="GGH02084.1"/>
    </source>
</evidence>
<dbReference type="GO" id="GO:0003677">
    <property type="term" value="F:DNA binding"/>
    <property type="evidence" value="ECO:0007669"/>
    <property type="project" value="UniProtKB-KW"/>
</dbReference>
<evidence type="ECO:0000256" key="3">
    <source>
        <dbReference type="ARBA" id="ARBA00022679"/>
    </source>
</evidence>
<dbReference type="PIRSF" id="PIRSF000774">
    <property type="entry name" value="RpoN"/>
    <property type="match status" value="1"/>
</dbReference>
<evidence type="ECO:0000256" key="4">
    <source>
        <dbReference type="ARBA" id="ARBA00022695"/>
    </source>
</evidence>
<keyword evidence="7" id="KW-0238">DNA-binding</keyword>
<dbReference type="PRINTS" id="PR00045">
    <property type="entry name" value="SIGMA54FCT"/>
</dbReference>
<dbReference type="InterPro" id="IPR007634">
    <property type="entry name" value="RNA_pol_sigma_54_DNA-bd"/>
</dbReference>
<protein>
    <submittedName>
        <fullName evidence="13">RNA polymerase sigma-54 factor</fullName>
    </submittedName>
</protein>
<dbReference type="PANTHER" id="PTHR32248:SF4">
    <property type="entry name" value="RNA POLYMERASE SIGMA-54 FACTOR"/>
    <property type="match status" value="1"/>
</dbReference>
<dbReference type="AlphaFoldDB" id="A0A7W6K924"/>
<reference evidence="15" key="2">
    <citation type="journal article" date="2019" name="Int. J. Syst. Evol. Microbiol.">
        <title>The Global Catalogue of Microorganisms (GCM) 10K type strain sequencing project: providing services to taxonomists for standard genome sequencing and annotation.</title>
        <authorList>
            <consortium name="The Broad Institute Genomics Platform"/>
            <consortium name="The Broad Institute Genome Sequencing Center for Infectious Disease"/>
            <person name="Wu L."/>
            <person name="Ma J."/>
        </authorList>
    </citation>
    <scope>NUCLEOTIDE SEQUENCE [LARGE SCALE GENOMIC DNA]</scope>
    <source>
        <strain evidence="15">CGMCC 1.15287</strain>
    </source>
</reference>
<evidence type="ECO:0000256" key="9">
    <source>
        <dbReference type="SAM" id="MobiDB-lite"/>
    </source>
</evidence>
<evidence type="ECO:0000259" key="11">
    <source>
        <dbReference type="Pfam" id="PF04963"/>
    </source>
</evidence>
<dbReference type="Proteomes" id="UP000532273">
    <property type="component" value="Unassembled WGS sequence"/>
</dbReference>
<keyword evidence="8" id="KW-0804">Transcription</keyword>
<dbReference type="InterPro" id="IPR038709">
    <property type="entry name" value="RpoN_core-bd_sf"/>
</dbReference>
<sequence>MLKQHLQQKLLQKLSPQQIQFIKLLQVPTVALDTRIKEELEENPALEDPSLMTQDEPKSEYDDLNDRSEDYEQSSEDAGMDEFNVDDYLQDDSTNDYSTNYNNGDDDEEKKETPIAIESTFFESLQEQLDLIPLSDQDFIVGKQIIGSLDDDGYLRRPLGSMIDDLAFSQNVMVEEEDVLEMLKLIQGFDPPGIGARDLKECLLIQLKRKDTNNPIIVKAMNVVENYLDEFTRKHYDKLEKSLGLDSEELKEVVNEILRLNPKPGDANQVTTKQMQIIPDFHISNNDGVLILTLNSKNAPELKVSRSYQEMFEHYDKSSSKDKKLREAVQFVKQKLDSARWFIDAIKQRQQTLLKTMNAIMHYQYEYFLTADERKMRPMILKDIADKIDMDISTVSRVANSKYVQTEFGTFLLKSFFSEAIQTENGEEVSNKEVKKILEDCIGNEDKRKPLADEKLTEILKERGYNIARRTVAKYREQMNIPVARLRKEL</sequence>
<evidence type="ECO:0000256" key="5">
    <source>
        <dbReference type="ARBA" id="ARBA00023015"/>
    </source>
</evidence>
<dbReference type="NCBIfam" id="TIGR02395">
    <property type="entry name" value="rpoN_sigma"/>
    <property type="match status" value="1"/>
</dbReference>
<evidence type="ECO:0000256" key="6">
    <source>
        <dbReference type="ARBA" id="ARBA00023082"/>
    </source>
</evidence>
<evidence type="ECO:0000313" key="14">
    <source>
        <dbReference type="Proteomes" id="UP000532273"/>
    </source>
</evidence>
<dbReference type="Gene3D" id="1.10.10.60">
    <property type="entry name" value="Homeodomain-like"/>
    <property type="match status" value="1"/>
</dbReference>
<dbReference type="PROSITE" id="PS00718">
    <property type="entry name" value="SIGMA54_2"/>
    <property type="match status" value="1"/>
</dbReference>
<dbReference type="GO" id="GO:0016779">
    <property type="term" value="F:nucleotidyltransferase activity"/>
    <property type="evidence" value="ECO:0007669"/>
    <property type="project" value="UniProtKB-KW"/>
</dbReference>
<dbReference type="PANTHER" id="PTHR32248">
    <property type="entry name" value="RNA POLYMERASE SIGMA-54 FACTOR"/>
    <property type="match status" value="1"/>
</dbReference>
<dbReference type="InterPro" id="IPR000394">
    <property type="entry name" value="RNA_pol_sigma_54"/>
</dbReference>
<dbReference type="GO" id="GO:0016987">
    <property type="term" value="F:sigma factor activity"/>
    <property type="evidence" value="ECO:0007669"/>
    <property type="project" value="UniProtKB-KW"/>
</dbReference>
<dbReference type="Pfam" id="PF04552">
    <property type="entry name" value="Sigma54_DBD"/>
    <property type="match status" value="1"/>
</dbReference>
<name>A0A7W6K924_9SPHI</name>
<feature type="domain" description="RNA polymerase sigma factor 54 DNA-binding" evidence="10">
    <location>
        <begin position="330"/>
        <end position="488"/>
    </location>
</feature>
<dbReference type="GO" id="GO:0006352">
    <property type="term" value="P:DNA-templated transcription initiation"/>
    <property type="evidence" value="ECO:0007669"/>
    <property type="project" value="InterPro"/>
</dbReference>
<evidence type="ECO:0000256" key="2">
    <source>
        <dbReference type="ARBA" id="ARBA00022478"/>
    </source>
</evidence>
<evidence type="ECO:0000256" key="8">
    <source>
        <dbReference type="ARBA" id="ARBA00023163"/>
    </source>
</evidence>
<dbReference type="EMBL" id="JACIEF010000001">
    <property type="protein sequence ID" value="MBB4106501.1"/>
    <property type="molecule type" value="Genomic_DNA"/>
</dbReference>
<evidence type="ECO:0000256" key="1">
    <source>
        <dbReference type="ARBA" id="ARBA00008798"/>
    </source>
</evidence>
<reference evidence="13 14" key="3">
    <citation type="submission" date="2020-08" db="EMBL/GenBank/DDBJ databases">
        <title>Genomic Encyclopedia of Type Strains, Phase IV (KMG-IV): sequencing the most valuable type-strain genomes for metagenomic binning, comparative biology and taxonomic classification.</title>
        <authorList>
            <person name="Goeker M."/>
        </authorList>
    </citation>
    <scope>NUCLEOTIDE SEQUENCE [LARGE SCALE GENOMIC DNA]</scope>
    <source>
        <strain evidence="13 14">DSM 100774</strain>
    </source>
</reference>
<comment type="similarity">
    <text evidence="1">Belongs to the sigma-54 factor family.</text>
</comment>
<evidence type="ECO:0000256" key="7">
    <source>
        <dbReference type="ARBA" id="ARBA00023125"/>
    </source>
</evidence>
<dbReference type="GO" id="GO:0001216">
    <property type="term" value="F:DNA-binding transcription activator activity"/>
    <property type="evidence" value="ECO:0007669"/>
    <property type="project" value="InterPro"/>
</dbReference>
<keyword evidence="4" id="KW-0548">Nucleotidyltransferase</keyword>
<reference evidence="12" key="4">
    <citation type="submission" date="2024-05" db="EMBL/GenBank/DDBJ databases">
        <authorList>
            <person name="Sun Q."/>
            <person name="Zhou Y."/>
        </authorList>
    </citation>
    <scope>NUCLEOTIDE SEQUENCE</scope>
    <source>
        <strain evidence="12">CGMCC 1.15287</strain>
    </source>
</reference>
<dbReference type="PROSITE" id="PS50044">
    <property type="entry name" value="SIGMA54_3"/>
    <property type="match status" value="1"/>
</dbReference>
<keyword evidence="5" id="KW-0805">Transcription regulation</keyword>
<comment type="caution">
    <text evidence="13">The sequence shown here is derived from an EMBL/GenBank/DDBJ whole genome shotgun (WGS) entry which is preliminary data.</text>
</comment>
<evidence type="ECO:0000313" key="13">
    <source>
        <dbReference type="EMBL" id="MBB4106501.1"/>
    </source>
</evidence>
<reference evidence="12" key="1">
    <citation type="journal article" date="2014" name="Int. J. Syst. Evol. Microbiol.">
        <title>Complete genome of a new Firmicutes species belonging to the dominant human colonic microbiota ('Ruminococcus bicirculans') reveals two chromosomes and a selective capacity to utilize plant glucans.</title>
        <authorList>
            <consortium name="NISC Comparative Sequencing Program"/>
            <person name="Wegmann U."/>
            <person name="Louis P."/>
            <person name="Goesmann A."/>
            <person name="Henrissat B."/>
            <person name="Duncan S.H."/>
            <person name="Flint H.J."/>
        </authorList>
    </citation>
    <scope>NUCLEOTIDE SEQUENCE</scope>
    <source>
        <strain evidence="12">CGMCC 1.15287</strain>
    </source>
</reference>
<dbReference type="Proteomes" id="UP000642938">
    <property type="component" value="Unassembled WGS sequence"/>
</dbReference>